<protein>
    <recommendedName>
        <fullName evidence="5">DUF4367 domain-containing protein</fullName>
    </recommendedName>
</protein>
<dbReference type="Proteomes" id="UP000565579">
    <property type="component" value="Unassembled WGS sequence"/>
</dbReference>
<organism evidence="3 4">
    <name type="scientific">Nonomuraea rubra</name>
    <dbReference type="NCBI Taxonomy" id="46180"/>
    <lineage>
        <taxon>Bacteria</taxon>
        <taxon>Bacillati</taxon>
        <taxon>Actinomycetota</taxon>
        <taxon>Actinomycetes</taxon>
        <taxon>Streptosporangiales</taxon>
        <taxon>Streptosporangiaceae</taxon>
        <taxon>Nonomuraea</taxon>
    </lineage>
</organism>
<accession>A0A7X0U5Q9</accession>
<keyword evidence="4" id="KW-1185">Reference proteome</keyword>
<dbReference type="AlphaFoldDB" id="A0A7X0U5Q9"/>
<name>A0A7X0U5Q9_9ACTN</name>
<reference evidence="3 4" key="1">
    <citation type="submission" date="2020-08" db="EMBL/GenBank/DDBJ databases">
        <title>Sequencing the genomes of 1000 actinobacteria strains.</title>
        <authorList>
            <person name="Klenk H.-P."/>
        </authorList>
    </citation>
    <scope>NUCLEOTIDE SEQUENCE [LARGE SCALE GENOMIC DNA]</scope>
    <source>
        <strain evidence="3 4">DSM 43768</strain>
    </source>
</reference>
<feature type="region of interest" description="Disordered" evidence="1">
    <location>
        <begin position="1"/>
        <end position="107"/>
    </location>
</feature>
<keyword evidence="2" id="KW-0812">Transmembrane</keyword>
<keyword evidence="2" id="KW-0472">Membrane</keyword>
<gene>
    <name evidence="3" type="ORF">HD593_010604</name>
</gene>
<evidence type="ECO:0000256" key="2">
    <source>
        <dbReference type="SAM" id="Phobius"/>
    </source>
</evidence>
<feature type="compositionally biased region" description="Low complexity" evidence="1">
    <location>
        <begin position="55"/>
        <end position="65"/>
    </location>
</feature>
<feature type="compositionally biased region" description="Acidic residues" evidence="1">
    <location>
        <begin position="8"/>
        <end position="36"/>
    </location>
</feature>
<evidence type="ECO:0008006" key="5">
    <source>
        <dbReference type="Google" id="ProtNLM"/>
    </source>
</evidence>
<evidence type="ECO:0000256" key="1">
    <source>
        <dbReference type="SAM" id="MobiDB-lite"/>
    </source>
</evidence>
<keyword evidence="2" id="KW-1133">Transmembrane helix</keyword>
<comment type="caution">
    <text evidence="3">The sequence shown here is derived from an EMBL/GenBank/DDBJ whole genome shotgun (WGS) entry which is preliminary data.</text>
</comment>
<dbReference type="RefSeq" id="WP_185110330.1">
    <property type="nucleotide sequence ID" value="NZ_JACHMI010000001.1"/>
</dbReference>
<feature type="transmembrane region" description="Helical" evidence="2">
    <location>
        <begin position="109"/>
        <end position="128"/>
    </location>
</feature>
<feature type="compositionally biased region" description="Low complexity" evidence="1">
    <location>
        <begin position="37"/>
        <end position="47"/>
    </location>
</feature>
<dbReference type="EMBL" id="JACHMI010000001">
    <property type="protein sequence ID" value="MBB6555809.1"/>
    <property type="molecule type" value="Genomic_DNA"/>
</dbReference>
<evidence type="ECO:0000313" key="3">
    <source>
        <dbReference type="EMBL" id="MBB6555809.1"/>
    </source>
</evidence>
<sequence>MNSHEPFDEPSNEPFDEPSNEPFDESSGEPFGELEAELTALGGLLDVPGPPPPADLAAAVRARLGQPAQAPDEPYGTSGPDPAHGPVTAPVRPPARRDSRAPSRHRRRTRWAIVAAVVVAVVTVTAATPQGRAAVTQILRFAGIEIELGGTTPPPVTTTATPPGEHEVPLPDVPAQARFQVRTPAALGPPDRVTVADGGRLVSMFWPGGIRLDQFDGTVSPFFFKKLGPPTPEYTRVNGREAWWIPGEHPLGYIPRQDGPPVPLRQAAATLIWQQDALNFRLEGAKSMAEAVRVASSIK</sequence>
<evidence type="ECO:0000313" key="4">
    <source>
        <dbReference type="Proteomes" id="UP000565579"/>
    </source>
</evidence>
<proteinExistence type="predicted"/>